<keyword evidence="4" id="KW-0805">Transcription regulation</keyword>
<name>A0A167LR02_CORFA</name>
<dbReference type="SMART" id="SM00906">
    <property type="entry name" value="Fungal_trans"/>
    <property type="match status" value="1"/>
</dbReference>
<dbReference type="RefSeq" id="XP_018700426.1">
    <property type="nucleotide sequence ID" value="XM_018852349.1"/>
</dbReference>
<comment type="caution">
    <text evidence="10">The sequence shown here is derived from an EMBL/GenBank/DDBJ whole genome shotgun (WGS) entry which is preliminary data.</text>
</comment>
<dbReference type="GO" id="GO:0045944">
    <property type="term" value="P:positive regulation of transcription by RNA polymerase II"/>
    <property type="evidence" value="ECO:0007669"/>
    <property type="project" value="TreeGrafter"/>
</dbReference>
<dbReference type="Pfam" id="PF00172">
    <property type="entry name" value="Zn_clus"/>
    <property type="match status" value="1"/>
</dbReference>
<dbReference type="InterPro" id="IPR001138">
    <property type="entry name" value="Zn2Cys6_DnaBD"/>
</dbReference>
<dbReference type="PANTHER" id="PTHR47782:SF7">
    <property type="entry name" value="PROTEIN STB5"/>
    <property type="match status" value="1"/>
</dbReference>
<dbReference type="Proteomes" id="UP000076744">
    <property type="component" value="Unassembled WGS sequence"/>
</dbReference>
<reference evidence="10 11" key="1">
    <citation type="journal article" date="2016" name="Genome Biol. Evol.">
        <title>Divergent and convergent evolution of fungal pathogenicity.</title>
        <authorList>
            <person name="Shang Y."/>
            <person name="Xiao G."/>
            <person name="Zheng P."/>
            <person name="Cen K."/>
            <person name="Zhan S."/>
            <person name="Wang C."/>
        </authorList>
    </citation>
    <scope>NUCLEOTIDE SEQUENCE [LARGE SCALE GENOMIC DNA]</scope>
    <source>
        <strain evidence="10 11">ARSEF 2679</strain>
    </source>
</reference>
<keyword evidence="3" id="KW-0862">Zinc</keyword>
<dbReference type="AlphaFoldDB" id="A0A167LR02"/>
<keyword evidence="2" id="KW-0479">Metal-binding</keyword>
<dbReference type="SMART" id="SM00066">
    <property type="entry name" value="GAL4"/>
    <property type="match status" value="1"/>
</dbReference>
<dbReference type="OrthoDB" id="25921at2759"/>
<organism evidence="10 11">
    <name type="scientific">Cordyceps fumosorosea (strain ARSEF 2679)</name>
    <name type="common">Isaria fumosorosea</name>
    <dbReference type="NCBI Taxonomy" id="1081104"/>
    <lineage>
        <taxon>Eukaryota</taxon>
        <taxon>Fungi</taxon>
        <taxon>Dikarya</taxon>
        <taxon>Ascomycota</taxon>
        <taxon>Pezizomycotina</taxon>
        <taxon>Sordariomycetes</taxon>
        <taxon>Hypocreomycetidae</taxon>
        <taxon>Hypocreales</taxon>
        <taxon>Cordycipitaceae</taxon>
        <taxon>Cordyceps</taxon>
    </lineage>
</organism>
<evidence type="ECO:0000256" key="6">
    <source>
        <dbReference type="ARBA" id="ARBA00023163"/>
    </source>
</evidence>
<dbReference type="CDD" id="cd00067">
    <property type="entry name" value="GAL4"/>
    <property type="match status" value="1"/>
</dbReference>
<evidence type="ECO:0000256" key="8">
    <source>
        <dbReference type="SAM" id="MobiDB-lite"/>
    </source>
</evidence>
<evidence type="ECO:0000256" key="1">
    <source>
        <dbReference type="ARBA" id="ARBA00004123"/>
    </source>
</evidence>
<feature type="compositionally biased region" description="Polar residues" evidence="8">
    <location>
        <begin position="1"/>
        <end position="10"/>
    </location>
</feature>
<dbReference type="InterPro" id="IPR007219">
    <property type="entry name" value="XnlR_reg_dom"/>
</dbReference>
<feature type="region of interest" description="Disordered" evidence="8">
    <location>
        <begin position="1"/>
        <end position="42"/>
    </location>
</feature>
<evidence type="ECO:0000256" key="4">
    <source>
        <dbReference type="ARBA" id="ARBA00023015"/>
    </source>
</evidence>
<dbReference type="SUPFAM" id="SSF57701">
    <property type="entry name" value="Zn2/Cys6 DNA-binding domain"/>
    <property type="match status" value="1"/>
</dbReference>
<evidence type="ECO:0000256" key="5">
    <source>
        <dbReference type="ARBA" id="ARBA00023125"/>
    </source>
</evidence>
<gene>
    <name evidence="10" type="ORF">ISF_08746</name>
</gene>
<evidence type="ECO:0000313" key="10">
    <source>
        <dbReference type="EMBL" id="OAA53393.1"/>
    </source>
</evidence>
<dbReference type="GO" id="GO:0005634">
    <property type="term" value="C:nucleus"/>
    <property type="evidence" value="ECO:0007669"/>
    <property type="project" value="UniProtKB-SubCell"/>
</dbReference>
<evidence type="ECO:0000259" key="9">
    <source>
        <dbReference type="PROSITE" id="PS50048"/>
    </source>
</evidence>
<dbReference type="PROSITE" id="PS50048">
    <property type="entry name" value="ZN2_CY6_FUNGAL_2"/>
    <property type="match status" value="1"/>
</dbReference>
<dbReference type="InterPro" id="IPR052202">
    <property type="entry name" value="Yeast_MetPath_Reg"/>
</dbReference>
<keyword evidence="7" id="KW-0539">Nucleus</keyword>
<dbReference type="GO" id="GO:0043565">
    <property type="term" value="F:sequence-specific DNA binding"/>
    <property type="evidence" value="ECO:0007669"/>
    <property type="project" value="TreeGrafter"/>
</dbReference>
<evidence type="ECO:0000256" key="3">
    <source>
        <dbReference type="ARBA" id="ARBA00022833"/>
    </source>
</evidence>
<accession>A0A167LR02</accession>
<dbReference type="GO" id="GO:0008270">
    <property type="term" value="F:zinc ion binding"/>
    <property type="evidence" value="ECO:0007669"/>
    <property type="project" value="InterPro"/>
</dbReference>
<dbReference type="Pfam" id="PF04082">
    <property type="entry name" value="Fungal_trans"/>
    <property type="match status" value="1"/>
</dbReference>
<evidence type="ECO:0000313" key="11">
    <source>
        <dbReference type="Proteomes" id="UP000076744"/>
    </source>
</evidence>
<dbReference type="EMBL" id="AZHB01000035">
    <property type="protein sequence ID" value="OAA53393.1"/>
    <property type="molecule type" value="Genomic_DNA"/>
</dbReference>
<sequence length="678" mass="74595">MPATANNDAPTPNIHRFRVRRTSTVPESAPRRRSASPPVGPLPLPRDIPACDRCRNFKKKCSRTFPVCSLCASAGHQCSFSTPVSSAKAQTHHLRARVEWLSRLIDENLLVTGCPGIEGVGTGSDLTGMLATSPAAIVSIPARAQAHSTEATPDSVNQEQQSLVSDARLVATLRHLDSVSGSLMAAPQDPLARTLVNAYFRHIHRAYPFMNRARVLHELEALGSAAWPPRQSDSTLLFLVMALGCTTLQRSGQMPRDATGFKYDVPSAEILQECLLKDDVESIQILVLLALHCMYDPAAASTWSVAGIASRKAMSYGLTRRASNDSCLSSTDKELRYRLFWSVWVLDRVMAYSTGLAPALCDESTDVPLPGLAVEEFASPERQRFASVLQIHRHIIRLRQLEDRILAQVLSRKQPDTIIASQGRLAIVREVRTDIENWYSEGCLLSPVEPDNIPIHASVAWLGARYYHLLLMLHYPCPFNGFGAIISAIDLLRFIQKHLQSTLVLLQQRQLPLNLVTLTRTLPVGLALLHCLMSGVSEMASTDEVDTLINVFEAFPDNWAQARRAAHVFRQVRMVIVEVSGKQTLQFAETRMQPGGPGYSYQVLLKPLAVAVTAVMEDTLGKPTCYAIPEFLCERGSGEGGGGFYSSNSPTNPIQSSLLSIQDETTENSWGSLQFAFM</sequence>
<dbReference type="GeneID" id="30025038"/>
<comment type="subcellular location">
    <subcellularLocation>
        <location evidence="1">Nucleus</location>
    </subcellularLocation>
</comment>
<keyword evidence="11" id="KW-1185">Reference proteome</keyword>
<dbReference type="GO" id="GO:0006351">
    <property type="term" value="P:DNA-templated transcription"/>
    <property type="evidence" value="ECO:0007669"/>
    <property type="project" value="InterPro"/>
</dbReference>
<keyword evidence="5" id="KW-0238">DNA-binding</keyword>
<feature type="domain" description="Zn(2)-C6 fungal-type" evidence="9">
    <location>
        <begin position="50"/>
        <end position="80"/>
    </location>
</feature>
<evidence type="ECO:0000256" key="7">
    <source>
        <dbReference type="ARBA" id="ARBA00023242"/>
    </source>
</evidence>
<dbReference type="Gene3D" id="4.10.240.10">
    <property type="entry name" value="Zn(2)-C6 fungal-type DNA-binding domain"/>
    <property type="match status" value="1"/>
</dbReference>
<keyword evidence="6" id="KW-0804">Transcription</keyword>
<dbReference type="STRING" id="1081104.A0A167LR02"/>
<evidence type="ECO:0000256" key="2">
    <source>
        <dbReference type="ARBA" id="ARBA00022723"/>
    </source>
</evidence>
<dbReference type="PANTHER" id="PTHR47782">
    <property type="entry name" value="ZN(II)2CYS6 TRANSCRIPTION FACTOR (EUROFUNG)-RELATED"/>
    <property type="match status" value="1"/>
</dbReference>
<dbReference type="InterPro" id="IPR036864">
    <property type="entry name" value="Zn2-C6_fun-type_DNA-bd_sf"/>
</dbReference>
<dbReference type="PROSITE" id="PS00463">
    <property type="entry name" value="ZN2_CY6_FUNGAL_1"/>
    <property type="match status" value="1"/>
</dbReference>
<proteinExistence type="predicted"/>
<dbReference type="CDD" id="cd12148">
    <property type="entry name" value="fungal_TF_MHR"/>
    <property type="match status" value="1"/>
</dbReference>
<dbReference type="GO" id="GO:0000981">
    <property type="term" value="F:DNA-binding transcription factor activity, RNA polymerase II-specific"/>
    <property type="evidence" value="ECO:0007669"/>
    <property type="project" value="InterPro"/>
</dbReference>
<protein>
    <submittedName>
        <fullName evidence="10">Fungal specific transcription factor</fullName>
    </submittedName>
</protein>